<accession>A0AAN9EDJ7</accession>
<proteinExistence type="predicted"/>
<evidence type="ECO:0000313" key="2">
    <source>
        <dbReference type="EMBL" id="KAK7255449.1"/>
    </source>
</evidence>
<feature type="domain" description="F-box" evidence="1">
    <location>
        <begin position="16"/>
        <end position="62"/>
    </location>
</feature>
<evidence type="ECO:0000259" key="1">
    <source>
        <dbReference type="PROSITE" id="PS50181"/>
    </source>
</evidence>
<evidence type="ECO:0000313" key="3">
    <source>
        <dbReference type="Proteomes" id="UP001372338"/>
    </source>
</evidence>
<dbReference type="Proteomes" id="UP001372338">
    <property type="component" value="Unassembled WGS sequence"/>
</dbReference>
<dbReference type="CDD" id="cd22160">
    <property type="entry name" value="F-box_AtFBL13-like"/>
    <property type="match status" value="1"/>
</dbReference>
<gene>
    <name evidence="2" type="ORF">RIF29_28859</name>
</gene>
<reference evidence="2 3" key="1">
    <citation type="submission" date="2024-01" db="EMBL/GenBank/DDBJ databases">
        <title>The genomes of 5 underutilized Papilionoideae crops provide insights into root nodulation and disease resistanc.</title>
        <authorList>
            <person name="Yuan L."/>
        </authorList>
    </citation>
    <scope>NUCLEOTIDE SEQUENCE [LARGE SCALE GENOMIC DNA]</scope>
    <source>
        <strain evidence="2">ZHUSHIDOU_FW_LH</strain>
        <tissue evidence="2">Leaf</tissue>
    </source>
</reference>
<dbReference type="PROSITE" id="PS50181">
    <property type="entry name" value="FBOX"/>
    <property type="match status" value="1"/>
</dbReference>
<dbReference type="AlphaFoldDB" id="A0AAN9EDJ7"/>
<dbReference type="PANTHER" id="PTHR31293:SF12">
    <property type="entry name" value="RNI-LIKE SUPERFAMILY PROTEIN"/>
    <property type="match status" value="1"/>
</dbReference>
<keyword evidence="3" id="KW-1185">Reference proteome</keyword>
<dbReference type="InterPro" id="IPR055294">
    <property type="entry name" value="FBL60-like"/>
</dbReference>
<dbReference type="SMART" id="SM00256">
    <property type="entry name" value="FBOX"/>
    <property type="match status" value="1"/>
</dbReference>
<dbReference type="InterPro" id="IPR053781">
    <property type="entry name" value="F-box_AtFBL13-like"/>
</dbReference>
<name>A0AAN9EDJ7_CROPI</name>
<dbReference type="PANTHER" id="PTHR31293">
    <property type="entry name" value="RNI-LIKE SUPERFAMILY PROTEIN"/>
    <property type="match status" value="1"/>
</dbReference>
<dbReference type="EMBL" id="JAYWIO010000006">
    <property type="protein sequence ID" value="KAK7255449.1"/>
    <property type="molecule type" value="Genomic_DNA"/>
</dbReference>
<dbReference type="InterPro" id="IPR001810">
    <property type="entry name" value="F-box_dom"/>
</dbReference>
<comment type="caution">
    <text evidence="2">The sequence shown here is derived from an EMBL/GenBank/DDBJ whole genome shotgun (WGS) entry which is preliminary data.</text>
</comment>
<dbReference type="Gene3D" id="1.20.1280.50">
    <property type="match status" value="1"/>
</dbReference>
<protein>
    <recommendedName>
        <fullName evidence="1">F-box domain-containing protein</fullName>
    </recommendedName>
</protein>
<sequence length="171" mass="19462">MADSKRLQAEQNATTIDRISDLPDSILCHILSFVPTLTAVTTSLLSRRWRHLWKYLQVFSFHDPSETPDDGIRFYDDDGDDDYYDDDGSGTLEGFVDFVNKVLAMRRSGDIHKFHLSCGYWFAVTNSINCVDKWIRDAIGPHLQELHFSLEDSPEARIFPFLSPSSPAADS</sequence>
<organism evidence="2 3">
    <name type="scientific">Crotalaria pallida</name>
    <name type="common">Smooth rattlebox</name>
    <name type="synonym">Crotalaria striata</name>
    <dbReference type="NCBI Taxonomy" id="3830"/>
    <lineage>
        <taxon>Eukaryota</taxon>
        <taxon>Viridiplantae</taxon>
        <taxon>Streptophyta</taxon>
        <taxon>Embryophyta</taxon>
        <taxon>Tracheophyta</taxon>
        <taxon>Spermatophyta</taxon>
        <taxon>Magnoliopsida</taxon>
        <taxon>eudicotyledons</taxon>
        <taxon>Gunneridae</taxon>
        <taxon>Pentapetalae</taxon>
        <taxon>rosids</taxon>
        <taxon>fabids</taxon>
        <taxon>Fabales</taxon>
        <taxon>Fabaceae</taxon>
        <taxon>Papilionoideae</taxon>
        <taxon>50 kb inversion clade</taxon>
        <taxon>genistoids sensu lato</taxon>
        <taxon>core genistoids</taxon>
        <taxon>Crotalarieae</taxon>
        <taxon>Crotalaria</taxon>
    </lineage>
</organism>
<dbReference type="Pfam" id="PF00646">
    <property type="entry name" value="F-box"/>
    <property type="match status" value="1"/>
</dbReference>
<dbReference type="InterPro" id="IPR036047">
    <property type="entry name" value="F-box-like_dom_sf"/>
</dbReference>
<dbReference type="SUPFAM" id="SSF81383">
    <property type="entry name" value="F-box domain"/>
    <property type="match status" value="1"/>
</dbReference>